<dbReference type="Proteomes" id="UP000276215">
    <property type="component" value="Unassembled WGS sequence"/>
</dbReference>
<dbReference type="AlphaFoldDB" id="A0A3N4JQH7"/>
<name>A0A3N4JQH7_9PEZI</name>
<proteinExistence type="predicted"/>
<accession>A0A3N4JQH7</accession>
<reference evidence="1 2" key="1">
    <citation type="journal article" date="2018" name="Nat. Ecol. Evol.">
        <title>Pezizomycetes genomes reveal the molecular basis of ectomycorrhizal truffle lifestyle.</title>
        <authorList>
            <person name="Murat C."/>
            <person name="Payen T."/>
            <person name="Noel B."/>
            <person name="Kuo A."/>
            <person name="Morin E."/>
            <person name="Chen J."/>
            <person name="Kohler A."/>
            <person name="Krizsan K."/>
            <person name="Balestrini R."/>
            <person name="Da Silva C."/>
            <person name="Montanini B."/>
            <person name="Hainaut M."/>
            <person name="Levati E."/>
            <person name="Barry K.W."/>
            <person name="Belfiori B."/>
            <person name="Cichocki N."/>
            <person name="Clum A."/>
            <person name="Dockter R.B."/>
            <person name="Fauchery L."/>
            <person name="Guy J."/>
            <person name="Iotti M."/>
            <person name="Le Tacon F."/>
            <person name="Lindquist E.A."/>
            <person name="Lipzen A."/>
            <person name="Malagnac F."/>
            <person name="Mello A."/>
            <person name="Molinier V."/>
            <person name="Miyauchi S."/>
            <person name="Poulain J."/>
            <person name="Riccioni C."/>
            <person name="Rubini A."/>
            <person name="Sitrit Y."/>
            <person name="Splivallo R."/>
            <person name="Traeger S."/>
            <person name="Wang M."/>
            <person name="Zifcakova L."/>
            <person name="Wipf D."/>
            <person name="Zambonelli A."/>
            <person name="Paolocci F."/>
            <person name="Nowrousian M."/>
            <person name="Ottonello S."/>
            <person name="Baldrian P."/>
            <person name="Spatafora J.W."/>
            <person name="Henrissat B."/>
            <person name="Nagy L.G."/>
            <person name="Aury J.M."/>
            <person name="Wincker P."/>
            <person name="Grigoriev I.V."/>
            <person name="Bonfante P."/>
            <person name="Martin F.M."/>
        </authorList>
    </citation>
    <scope>NUCLEOTIDE SEQUENCE [LARGE SCALE GENOMIC DNA]</scope>
    <source>
        <strain evidence="1 2">120613-1</strain>
    </source>
</reference>
<keyword evidence="2" id="KW-1185">Reference proteome</keyword>
<dbReference type="EMBL" id="ML120388">
    <property type="protein sequence ID" value="RPA99268.1"/>
    <property type="molecule type" value="Genomic_DNA"/>
</dbReference>
<organism evidence="1 2">
    <name type="scientific">Choiromyces venosus 120613-1</name>
    <dbReference type="NCBI Taxonomy" id="1336337"/>
    <lineage>
        <taxon>Eukaryota</taxon>
        <taxon>Fungi</taxon>
        <taxon>Dikarya</taxon>
        <taxon>Ascomycota</taxon>
        <taxon>Pezizomycotina</taxon>
        <taxon>Pezizomycetes</taxon>
        <taxon>Pezizales</taxon>
        <taxon>Tuberaceae</taxon>
        <taxon>Choiromyces</taxon>
    </lineage>
</organism>
<feature type="non-terminal residue" evidence="1">
    <location>
        <position position="1"/>
    </location>
</feature>
<evidence type="ECO:0000313" key="1">
    <source>
        <dbReference type="EMBL" id="RPA99268.1"/>
    </source>
</evidence>
<sequence>SQPIRCHTHLTDENKLALVKICVENQADFQEQKKGQFSAMIFDLQQQEAGVSLKDPAGMFKILYMYIK</sequence>
<gene>
    <name evidence="1" type="ORF">L873DRAFT_1806755</name>
</gene>
<protein>
    <submittedName>
        <fullName evidence="1">Uncharacterized protein</fullName>
    </submittedName>
</protein>
<dbReference type="OrthoDB" id="5431011at2759"/>
<evidence type="ECO:0000313" key="2">
    <source>
        <dbReference type="Proteomes" id="UP000276215"/>
    </source>
</evidence>